<reference evidence="2" key="1">
    <citation type="submission" date="2022-08" db="UniProtKB">
        <authorList>
            <consortium name="EnsemblMetazoa"/>
        </authorList>
    </citation>
    <scope>IDENTIFICATION</scope>
    <source>
        <strain evidence="2">EBRO</strain>
    </source>
</reference>
<evidence type="ECO:0000256" key="1">
    <source>
        <dbReference type="SAM" id="MobiDB-lite"/>
    </source>
</evidence>
<sequence length="190" mass="20595">MYSARSKVPSFASSSTSESSRSDSLTLMPPPASAFSGLRTSESRSSKLRLIGARASMPLPVPTVWVNRYHLDCCGHFNVFILERTGRVHGGVSGDGAVPCGVRMTRIAVADKLGHLFVIVPEVKCIPIVLTDRGSMPPATTPVPSGLLLAGWKLCWLWRALGTRRRCCRRSPSGETVFTTTTLEPPERQA</sequence>
<dbReference type="VEuPathDB" id="VectorBase:AATE016291"/>
<dbReference type="AlphaFoldDB" id="A0A182JDY7"/>
<organism evidence="2">
    <name type="scientific">Anopheles atroparvus</name>
    <name type="common">European mosquito</name>
    <dbReference type="NCBI Taxonomy" id="41427"/>
    <lineage>
        <taxon>Eukaryota</taxon>
        <taxon>Metazoa</taxon>
        <taxon>Ecdysozoa</taxon>
        <taxon>Arthropoda</taxon>
        <taxon>Hexapoda</taxon>
        <taxon>Insecta</taxon>
        <taxon>Pterygota</taxon>
        <taxon>Neoptera</taxon>
        <taxon>Endopterygota</taxon>
        <taxon>Diptera</taxon>
        <taxon>Nematocera</taxon>
        <taxon>Culicoidea</taxon>
        <taxon>Culicidae</taxon>
        <taxon>Anophelinae</taxon>
        <taxon>Anopheles</taxon>
    </lineage>
</organism>
<feature type="region of interest" description="Disordered" evidence="1">
    <location>
        <begin position="1"/>
        <end position="40"/>
    </location>
</feature>
<dbReference type="EnsemblMetazoa" id="AATE016291-RA">
    <property type="protein sequence ID" value="AATE016291-PA.1"/>
    <property type="gene ID" value="AATE016291"/>
</dbReference>
<protein>
    <submittedName>
        <fullName evidence="2">Uncharacterized protein</fullName>
    </submittedName>
</protein>
<evidence type="ECO:0000313" key="2">
    <source>
        <dbReference type="EnsemblMetazoa" id="AATE016291-PA.1"/>
    </source>
</evidence>
<proteinExistence type="predicted"/>
<accession>A0A182JDY7</accession>
<name>A0A182JDY7_ANOAO</name>
<feature type="compositionally biased region" description="Low complexity" evidence="1">
    <location>
        <begin position="10"/>
        <end position="24"/>
    </location>
</feature>